<evidence type="ECO:0000313" key="3">
    <source>
        <dbReference type="Proteomes" id="UP001066276"/>
    </source>
</evidence>
<dbReference type="EMBL" id="JANPWB010000010">
    <property type="protein sequence ID" value="KAJ1137082.1"/>
    <property type="molecule type" value="Genomic_DNA"/>
</dbReference>
<dbReference type="AlphaFoldDB" id="A0AAV7Q954"/>
<organism evidence="2 3">
    <name type="scientific">Pleurodeles waltl</name>
    <name type="common">Iberian ribbed newt</name>
    <dbReference type="NCBI Taxonomy" id="8319"/>
    <lineage>
        <taxon>Eukaryota</taxon>
        <taxon>Metazoa</taxon>
        <taxon>Chordata</taxon>
        <taxon>Craniata</taxon>
        <taxon>Vertebrata</taxon>
        <taxon>Euteleostomi</taxon>
        <taxon>Amphibia</taxon>
        <taxon>Batrachia</taxon>
        <taxon>Caudata</taxon>
        <taxon>Salamandroidea</taxon>
        <taxon>Salamandridae</taxon>
        <taxon>Pleurodelinae</taxon>
        <taxon>Pleurodeles</taxon>
    </lineage>
</organism>
<sequence length="98" mass="11265">MRRTHPMNAEKHRQQEQHNNRAANKLVGRSWDPECGPEAEVGPARERTDVEMWTQEHRWSGREGCRTGSHGSECRDVPIEVMGDTRVGYFLGQHKATI</sequence>
<name>A0AAV7Q954_PLEWA</name>
<protein>
    <submittedName>
        <fullName evidence="2">Uncharacterized protein</fullName>
    </submittedName>
</protein>
<dbReference type="Proteomes" id="UP001066276">
    <property type="component" value="Chromosome 6"/>
</dbReference>
<feature type="compositionally biased region" description="Basic and acidic residues" evidence="1">
    <location>
        <begin position="8"/>
        <end position="19"/>
    </location>
</feature>
<proteinExistence type="predicted"/>
<evidence type="ECO:0000256" key="1">
    <source>
        <dbReference type="SAM" id="MobiDB-lite"/>
    </source>
</evidence>
<comment type="caution">
    <text evidence="2">The sequence shown here is derived from an EMBL/GenBank/DDBJ whole genome shotgun (WGS) entry which is preliminary data.</text>
</comment>
<reference evidence="2" key="1">
    <citation type="journal article" date="2022" name="bioRxiv">
        <title>Sequencing and chromosome-scale assembly of the giantPleurodeles waltlgenome.</title>
        <authorList>
            <person name="Brown T."/>
            <person name="Elewa A."/>
            <person name="Iarovenko S."/>
            <person name="Subramanian E."/>
            <person name="Araus A.J."/>
            <person name="Petzold A."/>
            <person name="Susuki M."/>
            <person name="Suzuki K.-i.T."/>
            <person name="Hayashi T."/>
            <person name="Toyoda A."/>
            <person name="Oliveira C."/>
            <person name="Osipova E."/>
            <person name="Leigh N.D."/>
            <person name="Simon A."/>
            <person name="Yun M.H."/>
        </authorList>
    </citation>
    <scope>NUCLEOTIDE SEQUENCE</scope>
    <source>
        <strain evidence="2">20211129_DDA</strain>
        <tissue evidence="2">Liver</tissue>
    </source>
</reference>
<keyword evidence="3" id="KW-1185">Reference proteome</keyword>
<gene>
    <name evidence="2" type="ORF">NDU88_003495</name>
</gene>
<evidence type="ECO:0000313" key="2">
    <source>
        <dbReference type="EMBL" id="KAJ1137082.1"/>
    </source>
</evidence>
<feature type="region of interest" description="Disordered" evidence="1">
    <location>
        <begin position="1"/>
        <end position="75"/>
    </location>
</feature>
<accession>A0AAV7Q954</accession>
<feature type="compositionally biased region" description="Basic and acidic residues" evidence="1">
    <location>
        <begin position="43"/>
        <end position="65"/>
    </location>
</feature>